<evidence type="ECO:0000313" key="1">
    <source>
        <dbReference type="EMBL" id="KIX05402.1"/>
    </source>
</evidence>
<dbReference type="RefSeq" id="XP_013272538.1">
    <property type="nucleotide sequence ID" value="XM_013417084.1"/>
</dbReference>
<name>A0A0D2FTI6_9EURO</name>
<dbReference type="EMBL" id="KN847478">
    <property type="protein sequence ID" value="KIX05402.1"/>
    <property type="molecule type" value="Genomic_DNA"/>
</dbReference>
<gene>
    <name evidence="1" type="ORF">Z518_06274</name>
</gene>
<accession>A0A0D2FTI6</accession>
<dbReference type="GeneID" id="25294345"/>
<sequence>MHIYSAMKIAKQSPKAFSSDVLALHFVHGMIEGLQDPLDYDSLLESVSESDPPAVRKVNAATKLSHAFNESRGAMLATNPGFSPFLIKRDWRFSG</sequence>
<dbReference type="VEuPathDB" id="FungiDB:Z518_06274"/>
<protein>
    <submittedName>
        <fullName evidence="1">Uncharacterized protein</fullName>
    </submittedName>
</protein>
<keyword evidence="2" id="KW-1185">Reference proteome</keyword>
<dbReference type="HOGENOM" id="CLU_2373960_0_0_1"/>
<dbReference type="AlphaFoldDB" id="A0A0D2FTI6"/>
<dbReference type="Proteomes" id="UP000053617">
    <property type="component" value="Unassembled WGS sequence"/>
</dbReference>
<reference evidence="1 2" key="1">
    <citation type="submission" date="2015-01" db="EMBL/GenBank/DDBJ databases">
        <title>The Genome Sequence of Rhinocladiella mackenzie CBS 650.93.</title>
        <authorList>
            <consortium name="The Broad Institute Genomics Platform"/>
            <person name="Cuomo C."/>
            <person name="de Hoog S."/>
            <person name="Gorbushina A."/>
            <person name="Stielow B."/>
            <person name="Teixiera M."/>
            <person name="Abouelleil A."/>
            <person name="Chapman S.B."/>
            <person name="Priest M."/>
            <person name="Young S.K."/>
            <person name="Wortman J."/>
            <person name="Nusbaum C."/>
            <person name="Birren B."/>
        </authorList>
    </citation>
    <scope>NUCLEOTIDE SEQUENCE [LARGE SCALE GENOMIC DNA]</scope>
    <source>
        <strain evidence="1 2">CBS 650.93</strain>
    </source>
</reference>
<evidence type="ECO:0000313" key="2">
    <source>
        <dbReference type="Proteomes" id="UP000053617"/>
    </source>
</evidence>
<proteinExistence type="predicted"/>
<organism evidence="1 2">
    <name type="scientific">Rhinocladiella mackenziei CBS 650.93</name>
    <dbReference type="NCBI Taxonomy" id="1442369"/>
    <lineage>
        <taxon>Eukaryota</taxon>
        <taxon>Fungi</taxon>
        <taxon>Dikarya</taxon>
        <taxon>Ascomycota</taxon>
        <taxon>Pezizomycotina</taxon>
        <taxon>Eurotiomycetes</taxon>
        <taxon>Chaetothyriomycetidae</taxon>
        <taxon>Chaetothyriales</taxon>
        <taxon>Herpotrichiellaceae</taxon>
        <taxon>Rhinocladiella</taxon>
    </lineage>
</organism>